<name>A0ABQ9VLL6_SAGOE</name>
<keyword evidence="5" id="KW-0677">Repeat</keyword>
<evidence type="ECO:0000256" key="9">
    <source>
        <dbReference type="ARBA" id="ARBA00023180"/>
    </source>
</evidence>
<evidence type="ECO:0000256" key="7">
    <source>
        <dbReference type="ARBA" id="ARBA00022889"/>
    </source>
</evidence>
<comment type="subcellular location">
    <subcellularLocation>
        <location evidence="1">Cell membrane</location>
        <topology evidence="1">Single-pass type I membrane protein</topology>
    </subcellularLocation>
</comment>
<dbReference type="Proteomes" id="UP001266305">
    <property type="component" value="Unassembled WGS sequence"/>
</dbReference>
<keyword evidence="7" id="KW-0130">Cell adhesion</keyword>
<evidence type="ECO:0000259" key="12">
    <source>
        <dbReference type="PROSITE" id="PS50268"/>
    </source>
</evidence>
<dbReference type="CDD" id="cd11304">
    <property type="entry name" value="Cadherin_repeat"/>
    <property type="match status" value="1"/>
</dbReference>
<dbReference type="InterPro" id="IPR039808">
    <property type="entry name" value="Cadherin"/>
</dbReference>
<evidence type="ECO:0000256" key="8">
    <source>
        <dbReference type="ARBA" id="ARBA00023136"/>
    </source>
</evidence>
<evidence type="ECO:0000256" key="6">
    <source>
        <dbReference type="ARBA" id="ARBA00022837"/>
    </source>
</evidence>
<comment type="caution">
    <text evidence="13">The sequence shown here is derived from an EMBL/GenBank/DDBJ whole genome shotgun (WGS) entry which is preliminary data.</text>
</comment>
<evidence type="ECO:0000256" key="5">
    <source>
        <dbReference type="ARBA" id="ARBA00022737"/>
    </source>
</evidence>
<proteinExistence type="predicted"/>
<evidence type="ECO:0000256" key="10">
    <source>
        <dbReference type="ARBA" id="ARBA00041040"/>
    </source>
</evidence>
<dbReference type="PANTHER" id="PTHR24027:SF81">
    <property type="entry name" value="CADHERIN-4"/>
    <property type="match status" value="1"/>
</dbReference>
<dbReference type="InterPro" id="IPR002126">
    <property type="entry name" value="Cadherin-like_dom"/>
</dbReference>
<protein>
    <recommendedName>
        <fullName evidence="10">Cadherin-4</fullName>
    </recommendedName>
</protein>
<dbReference type="Pfam" id="PF00028">
    <property type="entry name" value="Cadherin"/>
    <property type="match status" value="1"/>
</dbReference>
<sequence>MHASRPAPATLAAIRSDKDNDIPIRYSITGVGADQPPMEVFSIDSMSGRMYVTRPMDREEHASYHLYLRLASASGTEQDPTL</sequence>
<evidence type="ECO:0000256" key="4">
    <source>
        <dbReference type="ARBA" id="ARBA00022723"/>
    </source>
</evidence>
<dbReference type="InterPro" id="IPR015919">
    <property type="entry name" value="Cadherin-like_sf"/>
</dbReference>
<feature type="domain" description="Cadherin" evidence="12">
    <location>
        <begin position="16"/>
        <end position="80"/>
    </location>
</feature>
<evidence type="ECO:0000313" key="13">
    <source>
        <dbReference type="EMBL" id="KAK2110276.1"/>
    </source>
</evidence>
<evidence type="ECO:0000256" key="11">
    <source>
        <dbReference type="PROSITE-ProRule" id="PRU00043"/>
    </source>
</evidence>
<keyword evidence="9" id="KW-0325">Glycoprotein</keyword>
<keyword evidence="2" id="KW-1003">Cell membrane</keyword>
<keyword evidence="8" id="KW-0472">Membrane</keyword>
<keyword evidence="14" id="KW-1185">Reference proteome</keyword>
<keyword evidence="4" id="KW-0479">Metal-binding</keyword>
<keyword evidence="6 11" id="KW-0106">Calcium</keyword>
<dbReference type="SUPFAM" id="SSF49313">
    <property type="entry name" value="Cadherin-like"/>
    <property type="match status" value="1"/>
</dbReference>
<keyword evidence="3" id="KW-0812">Transmembrane</keyword>
<evidence type="ECO:0000313" key="14">
    <source>
        <dbReference type="Proteomes" id="UP001266305"/>
    </source>
</evidence>
<reference evidence="13 14" key="1">
    <citation type="submission" date="2023-05" db="EMBL/GenBank/DDBJ databases">
        <title>B98-5 Cell Line De Novo Hybrid Assembly: An Optical Mapping Approach.</title>
        <authorList>
            <person name="Kananen K."/>
            <person name="Auerbach J.A."/>
            <person name="Kautto E."/>
            <person name="Blachly J.S."/>
        </authorList>
    </citation>
    <scope>NUCLEOTIDE SEQUENCE [LARGE SCALE GENOMIC DNA]</scope>
    <source>
        <strain evidence="13">B95-8</strain>
        <tissue evidence="13">Cell line</tissue>
    </source>
</reference>
<accession>A0ABQ9VLL6</accession>
<dbReference type="Gene3D" id="2.60.40.60">
    <property type="entry name" value="Cadherins"/>
    <property type="match status" value="1"/>
</dbReference>
<organism evidence="13 14">
    <name type="scientific">Saguinus oedipus</name>
    <name type="common">Cotton-top tamarin</name>
    <name type="synonym">Oedipomidas oedipus</name>
    <dbReference type="NCBI Taxonomy" id="9490"/>
    <lineage>
        <taxon>Eukaryota</taxon>
        <taxon>Metazoa</taxon>
        <taxon>Chordata</taxon>
        <taxon>Craniata</taxon>
        <taxon>Vertebrata</taxon>
        <taxon>Euteleostomi</taxon>
        <taxon>Mammalia</taxon>
        <taxon>Eutheria</taxon>
        <taxon>Euarchontoglires</taxon>
        <taxon>Primates</taxon>
        <taxon>Haplorrhini</taxon>
        <taxon>Platyrrhini</taxon>
        <taxon>Cebidae</taxon>
        <taxon>Callitrichinae</taxon>
        <taxon>Saguinus</taxon>
    </lineage>
</organism>
<gene>
    <name evidence="13" type="primary">CDH4_1</name>
    <name evidence="13" type="ORF">P7K49_010022</name>
</gene>
<dbReference type="EMBL" id="JASSZA010000005">
    <property type="protein sequence ID" value="KAK2110276.1"/>
    <property type="molecule type" value="Genomic_DNA"/>
</dbReference>
<evidence type="ECO:0000256" key="3">
    <source>
        <dbReference type="ARBA" id="ARBA00022692"/>
    </source>
</evidence>
<evidence type="ECO:0000256" key="1">
    <source>
        <dbReference type="ARBA" id="ARBA00004251"/>
    </source>
</evidence>
<dbReference type="PROSITE" id="PS50268">
    <property type="entry name" value="CADHERIN_2"/>
    <property type="match status" value="1"/>
</dbReference>
<evidence type="ECO:0000256" key="2">
    <source>
        <dbReference type="ARBA" id="ARBA00022475"/>
    </source>
</evidence>
<dbReference type="PANTHER" id="PTHR24027">
    <property type="entry name" value="CADHERIN-23"/>
    <property type="match status" value="1"/>
</dbReference>